<evidence type="ECO:0000256" key="1">
    <source>
        <dbReference type="SAM" id="Phobius"/>
    </source>
</evidence>
<evidence type="ECO:0000313" key="2">
    <source>
        <dbReference type="EMBL" id="PHQ14518.1"/>
    </source>
</evidence>
<keyword evidence="1" id="KW-0812">Transmembrane</keyword>
<dbReference type="AlphaFoldDB" id="A0A2G1UJ68"/>
<keyword evidence="3" id="KW-1185">Reference proteome</keyword>
<dbReference type="Proteomes" id="UP000231409">
    <property type="component" value="Unassembled WGS sequence"/>
</dbReference>
<comment type="caution">
    <text evidence="2">The sequence shown here is derived from an EMBL/GenBank/DDBJ whole genome shotgun (WGS) entry which is preliminary data.</text>
</comment>
<dbReference type="EMBL" id="NTFH01000009">
    <property type="protein sequence ID" value="PHQ14518.1"/>
    <property type="molecule type" value="Genomic_DNA"/>
</dbReference>
<feature type="transmembrane region" description="Helical" evidence="1">
    <location>
        <begin position="85"/>
        <end position="104"/>
    </location>
</feature>
<dbReference type="RefSeq" id="WP_099615023.1">
    <property type="nucleotide sequence ID" value="NZ_KZ319372.1"/>
</dbReference>
<gene>
    <name evidence="2" type="ORF">CLH61_12170</name>
</gene>
<name>A0A2G1UJ68_9GAMM</name>
<protein>
    <submittedName>
        <fullName evidence="2">Uncharacterized protein</fullName>
    </submittedName>
</protein>
<feature type="transmembrane region" description="Helical" evidence="1">
    <location>
        <begin position="378"/>
        <end position="402"/>
    </location>
</feature>
<feature type="transmembrane region" description="Helical" evidence="1">
    <location>
        <begin position="267"/>
        <end position="287"/>
    </location>
</feature>
<feature type="transmembrane region" description="Helical" evidence="1">
    <location>
        <begin position="241"/>
        <end position="261"/>
    </location>
</feature>
<organism evidence="2 3">
    <name type="scientific">Marinobacter profundi</name>
    <dbReference type="NCBI Taxonomy" id="2666256"/>
    <lineage>
        <taxon>Bacteria</taxon>
        <taxon>Pseudomonadati</taxon>
        <taxon>Pseudomonadota</taxon>
        <taxon>Gammaproteobacteria</taxon>
        <taxon>Pseudomonadales</taxon>
        <taxon>Marinobacteraceae</taxon>
        <taxon>Marinobacter</taxon>
    </lineage>
</organism>
<reference evidence="2 3" key="1">
    <citation type="submission" date="2017-09" db="EMBL/GenBank/DDBJ databases">
        <title>The draft genome sequences of Marinobacter sp. PWS21.</title>
        <authorList>
            <person name="Cao J."/>
        </authorList>
    </citation>
    <scope>NUCLEOTIDE SEQUENCE [LARGE SCALE GENOMIC DNA]</scope>
    <source>
        <strain evidence="2 3">PWS21</strain>
    </source>
</reference>
<proteinExistence type="predicted"/>
<feature type="transmembrane region" description="Helical" evidence="1">
    <location>
        <begin position="422"/>
        <end position="443"/>
    </location>
</feature>
<feature type="transmembrane region" description="Helical" evidence="1">
    <location>
        <begin position="55"/>
        <end position="73"/>
    </location>
</feature>
<feature type="transmembrane region" description="Helical" evidence="1">
    <location>
        <begin position="124"/>
        <end position="152"/>
    </location>
</feature>
<keyword evidence="1" id="KW-1133">Transmembrane helix</keyword>
<accession>A0A2G1UJ68</accession>
<feature type="transmembrane region" description="Helical" evidence="1">
    <location>
        <begin position="200"/>
        <end position="220"/>
    </location>
</feature>
<keyword evidence="1" id="KW-0472">Membrane</keyword>
<sequence>MKALLQPDSFSRPRSLLAYLALLAGIATFLPGHIYLSTLLACLAIVLGWGNLRTVGRAIFVLILLLTVVALVTEPSAVPRAAGNMARIGSLIITVMLLSAVLGQSNDLKVISRSLFGGKSLFRYVGMTSGTAMLSIPLNFGAVGVIATMIGLQVKDQGDSPMARNAARAVIRGFGASPMASPLSIAIVMTVTFLPGLSSWKLIALGLPFALLYLFAGTFAREEEPPREALLVDGAELESALLPWLRFISIIALICVGAFTLSAWGGLLYSQAVTLSCLTAVVIGLIYRRLHDGVLTMPSLALINNELAIMGGSSFLGGIVSTFALGWLGMEFSLPVWAYPLVAMAVPWLFFAGGAIGVNPIISGTLSGSILGPIWPEYGLLGLGLGIVAGWGITIAGTPYSANSLLLERCTGYNAHTASYGWSLHYSLAALVVCSLVCAVFTLPF</sequence>
<feature type="transmembrane region" description="Helical" evidence="1">
    <location>
        <begin position="336"/>
        <end position="358"/>
    </location>
</feature>
<feature type="transmembrane region" description="Helical" evidence="1">
    <location>
        <begin position="173"/>
        <end position="194"/>
    </location>
</feature>
<evidence type="ECO:0000313" key="3">
    <source>
        <dbReference type="Proteomes" id="UP000231409"/>
    </source>
</evidence>
<feature type="transmembrane region" description="Helical" evidence="1">
    <location>
        <begin position="307"/>
        <end position="330"/>
    </location>
</feature>
<feature type="transmembrane region" description="Helical" evidence="1">
    <location>
        <begin position="16"/>
        <end position="49"/>
    </location>
</feature>